<accession>A0AB39BQQ1</accession>
<evidence type="ECO:0000313" key="1">
    <source>
        <dbReference type="EMBL" id="XDI35691.1"/>
    </source>
</evidence>
<dbReference type="SUPFAM" id="SSF53756">
    <property type="entry name" value="UDP-Glycosyltransferase/glycogen phosphorylase"/>
    <property type="match status" value="1"/>
</dbReference>
<dbReference type="Pfam" id="PF04464">
    <property type="entry name" value="Glyphos_transf"/>
    <property type="match status" value="1"/>
</dbReference>
<dbReference type="GO" id="GO:0016020">
    <property type="term" value="C:membrane"/>
    <property type="evidence" value="ECO:0007669"/>
    <property type="project" value="InterPro"/>
</dbReference>
<dbReference type="AlphaFoldDB" id="A0AB39BQQ1"/>
<dbReference type="PANTHER" id="PTHR37316:SF3">
    <property type="entry name" value="TEICHOIC ACID GLYCEROL-PHOSPHATE TRANSFERASE"/>
    <property type="match status" value="1"/>
</dbReference>
<dbReference type="GO" id="GO:0047355">
    <property type="term" value="F:CDP-glycerol glycerophosphotransferase activity"/>
    <property type="evidence" value="ECO:0007669"/>
    <property type="project" value="InterPro"/>
</dbReference>
<protein>
    <submittedName>
        <fullName evidence="1">CDP-glycerol glycerophosphotransferase family protein</fullName>
    </submittedName>
</protein>
<dbReference type="PANTHER" id="PTHR37316">
    <property type="entry name" value="TEICHOIC ACID GLYCEROL-PHOSPHATE PRIMASE"/>
    <property type="match status" value="1"/>
</dbReference>
<name>A0AB39BQQ1_9BACI</name>
<proteinExistence type="predicted"/>
<dbReference type="EMBL" id="CP162551">
    <property type="protein sequence ID" value="XDI35691.1"/>
    <property type="molecule type" value="Genomic_DNA"/>
</dbReference>
<reference evidence="1" key="1">
    <citation type="submission" date="2024-07" db="EMBL/GenBank/DDBJ databases">
        <title>Identification and characteristics of an arsenic-resistant bacterial isolate, which belongs to a novel species.</title>
        <authorList>
            <person name="Juszczyk A."/>
            <person name="Kowalczyk A."/>
            <person name="Was K."/>
            <person name="Kosowicz W."/>
            <person name="Budzyn A."/>
            <person name="Latowski D."/>
        </authorList>
    </citation>
    <scope>NUCLEOTIDE SEQUENCE</scope>
    <source>
        <strain evidence="1">As8PL</strain>
    </source>
</reference>
<dbReference type="Gene3D" id="3.40.50.12580">
    <property type="match status" value="1"/>
</dbReference>
<dbReference type="InterPro" id="IPR051612">
    <property type="entry name" value="Teichoic_Acid_Biosynth"/>
</dbReference>
<dbReference type="InterPro" id="IPR043148">
    <property type="entry name" value="TagF_C"/>
</dbReference>
<sequence length="991" mass="116523">MIGKVVKIGKRKSKTAFNLLRKFIVRRRNNNVFYLNTFADTNEGFTLSGEINSIPKIIKKAPIEQHSYMEIRSMADSNITYTTPLNLDLLSDGKKRKLEFSCLLPPTGLVDWQNSIKWALYIVLSDGNKETQYRMKPAKSMLHSFIIHSHFKDGLTFEPYETVAGNLSIKVQPVSALDSLSIYPHYLEDVQLTNNGYHLSGVASKDLLTKLQVDEYGLLLKKRNGHFTRKFPIAWTQENTWETNVTFEDIPTDNGIWDAYFFIESEGIIKKYRMKTTIILRLKDAIQYKQDGIKGTLSTMPYTTKKASFSIKLKTETIKLYQLSTVRNEKEMIISGSIQNCDHLEKNYNLVFRERNSNIRSEFSLKAWVDPEHPKRMYFEGTINETILLQTIQGGRSRYDVYLAGEKDGEYRTLRIRTGLNELKEKTKKEHLSEYGFFHSYFYSTVNNRLSFAYKEPTLMRNLYDFKISEGKLSLNGFAYLEGLQNEEPSDQMIFIVAKSRETEDEIVFSTKQRQSLIKRKGSGKWSDFTTAISMKDLLQVYSNGKDIIDLYVRIESPKITRDRKLGKETFTYYKDEILDSHLLKGTSSSVGFYMTYTPRGNLKIETYDYKNTHLEQLEKLNTEWSLDRDREIWIIGERPDTAQDTGYHFFKYCREKHPEVDVYYAIDREAQDVKNIKHLGNVLFIGSDEHVEKSLQATAFFGSHDLDYLLPFKGILMKSYREGLRVFLQHGVLGRKSVEYHKEYYKHPFHIFIVSSVEEKEMVMDVMGYNAEEVRVTGLSRFDNLLKNHHPEKKILLIPTWREWLNSEEEFLRSDYYHRYLAIMKDNTLRDLLEKNNMWLEFYPHYRMQPYIHEFKKNESDAIRVIQLGEQNVQDLLKSSQMMITDFSSVSFDFTYMSKPVIYYHFDQESFFKNGILRPLDETFLGDIVNNQESLVESIKKYIERDFKEEEWVQSKKPSIFTYTDLDNNKRIFELALDMKSQHKKIKEVN</sequence>
<dbReference type="RefSeq" id="WP_368503235.1">
    <property type="nucleotide sequence ID" value="NZ_CP162551.1"/>
</dbReference>
<organism evidence="1">
    <name type="scientific">Alkalihalophilus sp. As8PL</name>
    <dbReference type="NCBI Taxonomy" id="3237103"/>
    <lineage>
        <taxon>Bacteria</taxon>
        <taxon>Bacillati</taxon>
        <taxon>Bacillota</taxon>
        <taxon>Bacilli</taxon>
        <taxon>Bacillales</taxon>
        <taxon>Bacillaceae</taxon>
        <taxon>Alkalihalophilus</taxon>
    </lineage>
</organism>
<dbReference type="InterPro" id="IPR007554">
    <property type="entry name" value="Glycerophosphate_synth"/>
</dbReference>
<gene>
    <name evidence="1" type="ORF">AB3N04_13335</name>
</gene>